<dbReference type="GO" id="GO:0005524">
    <property type="term" value="F:ATP binding"/>
    <property type="evidence" value="ECO:0007669"/>
    <property type="project" value="UniProtKB-KW"/>
</dbReference>
<evidence type="ECO:0000313" key="10">
    <source>
        <dbReference type="EMBL" id="EZQ03054.1"/>
    </source>
</evidence>
<dbReference type="AlphaFoldDB" id="A0A031LND6"/>
<evidence type="ECO:0000256" key="1">
    <source>
        <dbReference type="ARBA" id="ARBA00022490"/>
    </source>
</evidence>
<feature type="domain" description="TiaS-like TCKD" evidence="8">
    <location>
        <begin position="5"/>
        <end position="140"/>
    </location>
</feature>
<dbReference type="InterPro" id="IPR013696">
    <property type="entry name" value="TiaS_FLD"/>
</dbReference>
<feature type="domain" description="TiaS FLD" evidence="7">
    <location>
        <begin position="146"/>
        <end position="258"/>
    </location>
</feature>
<reference evidence="10 11" key="1">
    <citation type="submission" date="2014-03" db="EMBL/GenBank/DDBJ databases">
        <title>Draft genome sequence of the novel thermoacidophilic archaea Acidianus copahuensis ALE1 strain, isolated from Copahue volcanic area in Neuquen Argentina.</title>
        <authorList>
            <person name="Urbieta M.S."/>
            <person name="Rascovan N."/>
            <person name="Castro C."/>
            <person name="Revale S."/>
            <person name="Giaveno M.A."/>
            <person name="Vazquez M.P."/>
            <person name="Donati E.R."/>
        </authorList>
    </citation>
    <scope>NUCLEOTIDE SEQUENCE [LARGE SCALE GENOMIC DNA]</scope>
    <source>
        <strain evidence="10 11">ALE1</strain>
    </source>
</reference>
<comment type="subcellular location">
    <subcellularLocation>
        <location evidence="6">Cytoplasm</location>
    </subcellularLocation>
</comment>
<comment type="function">
    <text evidence="6">ATP-dependent agmatine transferase that catalyzes the formation of 2-agmatinylcytidine (agm2C) at the wobble position (C34) of tRNA(Ile2), converting the codon specificity from AUG to AUA.</text>
</comment>
<dbReference type="Gene3D" id="3.30.70.2200">
    <property type="match status" value="1"/>
</dbReference>
<keyword evidence="2 6" id="KW-0436">Ligase</keyword>
<sequence length="417" mass="47824">MIYHLGIDDHDSPFGGCTTHFGLELIRFMQKKGIKIIGYPRLVRLNPNVPWKTKGNAAVALTIEADMNLEELGQLIWDKSIEYVKNISHGFEYKRKPGVVIVKDCNALQKMDVLQNFYIKAVYDIIPIDLAIKVAKSIEAIYMGSRGIIGSLASLGFEQPYTYELLTYRKMENWKKPRGEVDLDSLIKFDEEYFPYVFGNVDYIKGKPLILSHGNDPVLYGIRGTRVDSLLEGMKKIRINEEFYDFLIFKTNQGTDSHAKKGNRIYQMFYDKVIVKEINIIKGGDVIINTVDNQRILVYKETGELNSAAKLLRFGDEIEVLGGIKPSAKFNKIIEAERIIVLKLSNKNIERNPRCPRCNSSSTSRGKNKGFKCKKCGFIFNEKKSIIEESRELSIGTYQARYYRHLTKPIFLQLENK</sequence>
<feature type="domain" description="TiaS C-terminal zinc ribbon" evidence="9">
    <location>
        <begin position="352"/>
        <end position="393"/>
    </location>
</feature>
<name>A0A031LND6_9CREN</name>
<evidence type="ECO:0000259" key="7">
    <source>
        <dbReference type="Pfam" id="PF08489"/>
    </source>
</evidence>
<dbReference type="PANTHER" id="PTHR40705">
    <property type="entry name" value="TRNA(ILE2) 2-AGMATINYLCYTIDINE SYNTHETASE TIAS"/>
    <property type="match status" value="1"/>
</dbReference>
<evidence type="ECO:0000256" key="6">
    <source>
        <dbReference type="HAMAP-Rule" id="MF_01892"/>
    </source>
</evidence>
<dbReference type="PANTHER" id="PTHR40705:SF1">
    <property type="entry name" value="TRNA(ILE2) 2-AGMATINYLCYTIDINE SYNTHETASE TIAS"/>
    <property type="match status" value="1"/>
</dbReference>
<dbReference type="Pfam" id="PF23783">
    <property type="entry name" value="Zn_ribbon_TiaS"/>
    <property type="match status" value="1"/>
</dbReference>
<evidence type="ECO:0000256" key="3">
    <source>
        <dbReference type="ARBA" id="ARBA00022694"/>
    </source>
</evidence>
<proteinExistence type="inferred from homology"/>
<dbReference type="Gene3D" id="2.40.50.1010">
    <property type="match status" value="1"/>
</dbReference>
<keyword evidence="4 6" id="KW-0547">Nucleotide-binding</keyword>
<dbReference type="Pfam" id="PF08489">
    <property type="entry name" value="TiaS_FLD"/>
    <property type="match status" value="1"/>
</dbReference>
<keyword evidence="5 6" id="KW-0067">ATP-binding</keyword>
<dbReference type="Pfam" id="PF22641">
    <property type="entry name" value="TiaS_TCKD"/>
    <property type="match status" value="1"/>
</dbReference>
<comment type="caution">
    <text evidence="10">The sequence shown here is derived from an EMBL/GenBank/DDBJ whole genome shotgun (WGS) entry which is preliminary data.</text>
</comment>
<comment type="similarity">
    <text evidence="6">Belongs to the TiaS family.</text>
</comment>
<dbReference type="HAMAP" id="MF_01892">
    <property type="entry name" value="tRNA_Ile2_agm2C_synt"/>
    <property type="match status" value="1"/>
</dbReference>
<gene>
    <name evidence="6" type="primary">tiaS</name>
    <name evidence="10" type="ORF">CM19_09440</name>
</gene>
<keyword evidence="11" id="KW-1185">Reference proteome</keyword>
<comment type="catalytic activity">
    <reaction evidence="6">
        <text>cytidine(34) in tRNA(Ile2) + agmatine + ATP + H2O = 2-agmatinylcytidine(34) in tRNA(Ile2) + AMP + 2 phosphate + 2 H(+)</text>
        <dbReference type="Rhea" id="RHEA:43608"/>
        <dbReference type="Rhea" id="RHEA-COMP:10625"/>
        <dbReference type="Rhea" id="RHEA-COMP:10626"/>
        <dbReference type="ChEBI" id="CHEBI:15377"/>
        <dbReference type="ChEBI" id="CHEBI:15378"/>
        <dbReference type="ChEBI" id="CHEBI:30616"/>
        <dbReference type="ChEBI" id="CHEBI:43474"/>
        <dbReference type="ChEBI" id="CHEBI:58145"/>
        <dbReference type="ChEBI" id="CHEBI:82748"/>
        <dbReference type="ChEBI" id="CHEBI:83545"/>
        <dbReference type="ChEBI" id="CHEBI:456215"/>
        <dbReference type="EC" id="6.3.4.22"/>
    </reaction>
</comment>
<dbReference type="GO" id="GO:0005737">
    <property type="term" value="C:cytoplasm"/>
    <property type="evidence" value="ECO:0007669"/>
    <property type="project" value="UniProtKB-SubCell"/>
</dbReference>
<dbReference type="EC" id="6.3.4.22" evidence="6"/>
<dbReference type="EMBL" id="JFZT01000048">
    <property type="protein sequence ID" value="EZQ03054.1"/>
    <property type="molecule type" value="Genomic_DNA"/>
</dbReference>
<dbReference type="GO" id="GO:0016879">
    <property type="term" value="F:ligase activity, forming carbon-nitrogen bonds"/>
    <property type="evidence" value="ECO:0007669"/>
    <property type="project" value="UniProtKB-UniRule"/>
</dbReference>
<evidence type="ECO:0000256" key="2">
    <source>
        <dbReference type="ARBA" id="ARBA00022598"/>
    </source>
</evidence>
<evidence type="ECO:0000256" key="5">
    <source>
        <dbReference type="ARBA" id="ARBA00022840"/>
    </source>
</evidence>
<evidence type="ECO:0000313" key="11">
    <source>
        <dbReference type="Proteomes" id="UP000024332"/>
    </source>
</evidence>
<dbReference type="InterPro" id="IPR053870">
    <property type="entry name" value="TiaS-like_TCKD"/>
</dbReference>
<evidence type="ECO:0000256" key="4">
    <source>
        <dbReference type="ARBA" id="ARBA00022741"/>
    </source>
</evidence>
<dbReference type="RefSeq" id="WP_048100106.1">
    <property type="nucleotide sequence ID" value="NZ_JFZT01000048.1"/>
</dbReference>
<dbReference type="InterPro" id="IPR055394">
    <property type="entry name" value="Zn_ribbon_TiaS"/>
</dbReference>
<evidence type="ECO:0000259" key="9">
    <source>
        <dbReference type="Pfam" id="PF23783"/>
    </source>
</evidence>
<evidence type="ECO:0000259" key="8">
    <source>
        <dbReference type="Pfam" id="PF22641"/>
    </source>
</evidence>
<protein>
    <recommendedName>
        <fullName evidence="6">tRNA(Ile2) 2-agmatinylcytidine synthetase TiaS</fullName>
        <shortName evidence="6">tRNA(Ile2)-agm2C synthetase</shortName>
        <ecNumber evidence="6">6.3.4.22</ecNumber>
    </recommendedName>
    <alternativeName>
        <fullName evidence="6">tRNA(Ile2) agmatidine synthetase</fullName>
    </alternativeName>
</protein>
<dbReference type="GO" id="GO:0002101">
    <property type="term" value="P:tRNA wobble cytosine modification"/>
    <property type="evidence" value="ECO:0007669"/>
    <property type="project" value="UniProtKB-UniRule"/>
</dbReference>
<dbReference type="STRING" id="1160895.CM19_09440"/>
<accession>A0A031LND6</accession>
<keyword evidence="3 6" id="KW-0819">tRNA processing</keyword>
<dbReference type="Proteomes" id="UP000024332">
    <property type="component" value="Unassembled WGS sequence"/>
</dbReference>
<organism evidence="10 11">
    <name type="scientific">Candidatus Acidianus copahuensis</name>
    <dbReference type="NCBI Taxonomy" id="1160895"/>
    <lineage>
        <taxon>Archaea</taxon>
        <taxon>Thermoproteota</taxon>
        <taxon>Thermoprotei</taxon>
        <taxon>Sulfolobales</taxon>
        <taxon>Sulfolobaceae</taxon>
        <taxon>Acidianus</taxon>
    </lineage>
</organism>
<dbReference type="InterPro" id="IPR024913">
    <property type="entry name" value="tRNA_Ile2__agm2C_synt"/>
</dbReference>
<dbReference type="Gene3D" id="3.90.600.20">
    <property type="match status" value="1"/>
</dbReference>
<keyword evidence="1 6" id="KW-0963">Cytoplasm</keyword>